<dbReference type="STRING" id="267850.ADINL_1892"/>
<dbReference type="CDD" id="cd17535">
    <property type="entry name" value="REC_NarL-like"/>
    <property type="match status" value="1"/>
</dbReference>
<evidence type="ECO:0000313" key="6">
    <source>
        <dbReference type="Proteomes" id="UP000027318"/>
    </source>
</evidence>
<dbReference type="InterPro" id="IPR000792">
    <property type="entry name" value="Tscrpt_reg_LuxR_C"/>
</dbReference>
<gene>
    <name evidence="5" type="ORF">ADINL_1892</name>
</gene>
<dbReference type="AlphaFoldDB" id="A0A063Y1R2"/>
<dbReference type="PANTHER" id="PTHR45566">
    <property type="entry name" value="HTH-TYPE TRANSCRIPTIONAL REGULATOR YHJB-RELATED"/>
    <property type="match status" value="1"/>
</dbReference>
<feature type="domain" description="Response regulatory" evidence="4">
    <location>
        <begin position="6"/>
        <end position="123"/>
    </location>
</feature>
<dbReference type="PROSITE" id="PS50043">
    <property type="entry name" value="HTH_LUXR_2"/>
    <property type="match status" value="1"/>
</dbReference>
<dbReference type="RefSeq" id="WP_036546983.1">
    <property type="nucleotide sequence ID" value="NZ_JBKBNO010000011.1"/>
</dbReference>
<dbReference type="SMART" id="SM00448">
    <property type="entry name" value="REC"/>
    <property type="match status" value="1"/>
</dbReference>
<dbReference type="SUPFAM" id="SSF52172">
    <property type="entry name" value="CheY-like"/>
    <property type="match status" value="1"/>
</dbReference>
<dbReference type="InterPro" id="IPR011006">
    <property type="entry name" value="CheY-like_superfamily"/>
</dbReference>
<dbReference type="Proteomes" id="UP000027318">
    <property type="component" value="Unassembled WGS sequence"/>
</dbReference>
<dbReference type="Gene3D" id="3.40.50.2300">
    <property type="match status" value="1"/>
</dbReference>
<keyword evidence="6" id="KW-1185">Reference proteome</keyword>
<evidence type="ECO:0000313" key="5">
    <source>
        <dbReference type="EMBL" id="KDE39614.1"/>
    </source>
</evidence>
<evidence type="ECO:0000259" key="3">
    <source>
        <dbReference type="PROSITE" id="PS50043"/>
    </source>
</evidence>
<feature type="domain" description="HTH luxR-type" evidence="3">
    <location>
        <begin position="147"/>
        <end position="212"/>
    </location>
</feature>
<protein>
    <submittedName>
        <fullName evidence="5">Transcriptional regulator, LuxR family</fullName>
    </submittedName>
</protein>
<evidence type="ECO:0000256" key="1">
    <source>
        <dbReference type="ARBA" id="ARBA00022553"/>
    </source>
</evidence>
<dbReference type="GO" id="GO:0000160">
    <property type="term" value="P:phosphorelay signal transduction system"/>
    <property type="evidence" value="ECO:0007669"/>
    <property type="project" value="InterPro"/>
</dbReference>
<evidence type="ECO:0000256" key="2">
    <source>
        <dbReference type="PROSITE-ProRule" id="PRU00169"/>
    </source>
</evidence>
<organism evidence="5 6">
    <name type="scientific">Nitrincola lacisaponensis</name>
    <dbReference type="NCBI Taxonomy" id="267850"/>
    <lineage>
        <taxon>Bacteria</taxon>
        <taxon>Pseudomonadati</taxon>
        <taxon>Pseudomonadota</taxon>
        <taxon>Gammaproteobacteria</taxon>
        <taxon>Oceanospirillales</taxon>
        <taxon>Oceanospirillaceae</taxon>
        <taxon>Nitrincola</taxon>
    </lineage>
</organism>
<dbReference type="OrthoDB" id="9814495at2"/>
<dbReference type="PRINTS" id="PR00038">
    <property type="entry name" value="HTHLUXR"/>
</dbReference>
<name>A0A063Y1R2_9GAMM</name>
<feature type="modified residue" description="4-aspartylphosphate" evidence="2">
    <location>
        <position position="58"/>
    </location>
</feature>
<dbReference type="InterPro" id="IPR051015">
    <property type="entry name" value="EvgA-like"/>
</dbReference>
<accession>A0A063Y1R2</accession>
<comment type="caution">
    <text evidence="5">The sequence shown here is derived from an EMBL/GenBank/DDBJ whole genome shotgun (WGS) entry which is preliminary data.</text>
</comment>
<dbReference type="PATRIC" id="fig|267850.7.peg.1861"/>
<dbReference type="Pfam" id="PF00072">
    <property type="entry name" value="Response_reg"/>
    <property type="match status" value="1"/>
</dbReference>
<dbReference type="CDD" id="cd06170">
    <property type="entry name" value="LuxR_C_like"/>
    <property type="match status" value="1"/>
</dbReference>
<dbReference type="PANTHER" id="PTHR45566:SF1">
    <property type="entry name" value="HTH-TYPE TRANSCRIPTIONAL REGULATOR YHJB-RELATED"/>
    <property type="match status" value="1"/>
</dbReference>
<reference evidence="5 6" key="1">
    <citation type="journal article" date="2005" name="Int. J. Syst. Evol. Microbiol.">
        <title>Nitrincola lacisaponensis gen. nov., sp. nov., a novel alkaliphilic bacterium isolated from an alkaline, saline lake.</title>
        <authorList>
            <person name="Dimitriu P.A."/>
            <person name="Shukla S.K."/>
            <person name="Conradt J."/>
            <person name="Marquez M.C."/>
            <person name="Ventosa A."/>
            <person name="Maglia A."/>
            <person name="Peyton B.M."/>
            <person name="Pinkart H.C."/>
            <person name="Mormile M.R."/>
        </authorList>
    </citation>
    <scope>NUCLEOTIDE SEQUENCE [LARGE SCALE GENOMIC DNA]</scope>
    <source>
        <strain evidence="5 6">4CA</strain>
    </source>
</reference>
<keyword evidence="1 2" id="KW-0597">Phosphoprotein</keyword>
<dbReference type="Pfam" id="PF00196">
    <property type="entry name" value="GerE"/>
    <property type="match status" value="1"/>
</dbReference>
<dbReference type="PROSITE" id="PS00622">
    <property type="entry name" value="HTH_LUXR_1"/>
    <property type="match status" value="1"/>
</dbReference>
<sequence length="220" mass="23661">MQLAQKVIIADDHPLFRAALKQAVLQAVPGVAVVEADSLTAVQAAAEQHSDADLILLDIHMPGAQGFSGLVFLRGQHPSIPVIVVSGSEEVHVMKRAMDYGASGFIPKSAPLETIAEAISLVLQGEEWLPQDISDSMDELPEEDYNFATAIASLTPQQFRVLTMLTEGLLNKQIAYELNVSEATIKAHVTAILRKLGVHSRTQAVIAAQRLGVEPPKTDV</sequence>
<dbReference type="InterPro" id="IPR058245">
    <property type="entry name" value="NreC/VraR/RcsB-like_REC"/>
</dbReference>
<evidence type="ECO:0000259" key="4">
    <source>
        <dbReference type="PROSITE" id="PS50110"/>
    </source>
</evidence>
<dbReference type="GO" id="GO:0006355">
    <property type="term" value="P:regulation of DNA-templated transcription"/>
    <property type="evidence" value="ECO:0007669"/>
    <property type="project" value="InterPro"/>
</dbReference>
<dbReference type="EMBL" id="JMSZ01000028">
    <property type="protein sequence ID" value="KDE39614.1"/>
    <property type="molecule type" value="Genomic_DNA"/>
</dbReference>
<dbReference type="SMART" id="SM00421">
    <property type="entry name" value="HTH_LUXR"/>
    <property type="match status" value="1"/>
</dbReference>
<proteinExistence type="predicted"/>
<dbReference type="InterPro" id="IPR001789">
    <property type="entry name" value="Sig_transdc_resp-reg_receiver"/>
</dbReference>
<dbReference type="PROSITE" id="PS50110">
    <property type="entry name" value="RESPONSE_REGULATORY"/>
    <property type="match status" value="1"/>
</dbReference>